<evidence type="ECO:0000256" key="3">
    <source>
        <dbReference type="ARBA" id="ARBA00012438"/>
    </source>
</evidence>
<feature type="domain" description="Response regulatory" evidence="10">
    <location>
        <begin position="483"/>
        <end position="594"/>
    </location>
</feature>
<dbReference type="Gene3D" id="3.30.450.20">
    <property type="entry name" value="PAS domain"/>
    <property type="match status" value="1"/>
</dbReference>
<keyword evidence="8" id="KW-0472">Membrane</keyword>
<organism evidence="13 14">
    <name type="scientific">Actinoplanes teichomyceticus</name>
    <dbReference type="NCBI Taxonomy" id="1867"/>
    <lineage>
        <taxon>Bacteria</taxon>
        <taxon>Bacillati</taxon>
        <taxon>Actinomycetota</taxon>
        <taxon>Actinomycetes</taxon>
        <taxon>Micromonosporales</taxon>
        <taxon>Micromonosporaceae</taxon>
        <taxon>Actinoplanes</taxon>
    </lineage>
</organism>
<evidence type="ECO:0000259" key="9">
    <source>
        <dbReference type="PROSITE" id="PS50109"/>
    </source>
</evidence>
<sequence>MSYVTVAVASVTVLAAVAAALPADALGFGMVAVAPALAAPAASPAAVLAVGGYALAAGFAVSSWQGLLGTGAQIDRMLLTICSTVVCWLLARHHRRALRVATDAATAREMFAAVAEQSTDAIITCTLDGTVTAWNGGAERIYGWSAGEAVGQRCADLLPPESVGVLEDVLARLAHGEQVHLEQADRVRADGTPFLVSVTVWPIRDENGVVVAAAATERDVTEERRAQERSARAARLESLGQLAGGIAHDFNNLLAIILNHADFLAEEVSGQAAEDVTRIRGAADRAKALTGQLLVFAKREPTRVEILDLNRVVAEAGELLERTIGENIRLVCHPGPGCMPVRANRGRLDQILLNLVINARDAMPDGGVVVVETDWLNLDERSSSGLPPGRYVRLTVSDTGTGMTAEVRDRLFEPFFTTKPPDRGTGLGLATVYGIVDEAGGTIGVESAPGCGTTFRILLPSAATAETAGHDPAAGPAPGHGELILVVEDDEFVRDLVVRILRDNGYRAAALEDPLLDDDLSDVSLIIFDVVLRGRSGPALAEQVRSRRPDLRVLFMSGYSDVEVRREYHLGPDARIVQKPFTAAELLAGVGEVLGSRQVEA</sequence>
<dbReference type="SMART" id="SM00448">
    <property type="entry name" value="REC"/>
    <property type="match status" value="1"/>
</dbReference>
<dbReference type="InterPro" id="IPR000014">
    <property type="entry name" value="PAS"/>
</dbReference>
<dbReference type="InterPro" id="IPR036890">
    <property type="entry name" value="HATPase_C_sf"/>
</dbReference>
<keyword evidence="14" id="KW-1185">Reference proteome</keyword>
<dbReference type="SMART" id="SM00091">
    <property type="entry name" value="PAS"/>
    <property type="match status" value="1"/>
</dbReference>
<evidence type="ECO:0000259" key="12">
    <source>
        <dbReference type="PROSITE" id="PS50113"/>
    </source>
</evidence>
<dbReference type="EC" id="2.7.13.3" evidence="3"/>
<dbReference type="PROSITE" id="PS50109">
    <property type="entry name" value="HIS_KIN"/>
    <property type="match status" value="1"/>
</dbReference>
<dbReference type="RefSeq" id="WP_122978073.1">
    <property type="nucleotide sequence ID" value="NZ_BOMX01000143.1"/>
</dbReference>
<dbReference type="InterPro" id="IPR003661">
    <property type="entry name" value="HisK_dim/P_dom"/>
</dbReference>
<keyword evidence="5" id="KW-0418">Kinase</keyword>
<dbReference type="PANTHER" id="PTHR43065:SF42">
    <property type="entry name" value="TWO-COMPONENT SENSOR PPRA"/>
    <property type="match status" value="1"/>
</dbReference>
<gene>
    <name evidence="13" type="ORF">FHX34_106299</name>
</gene>
<keyword evidence="4 7" id="KW-0597">Phosphoprotein</keyword>
<dbReference type="SUPFAM" id="SSF52172">
    <property type="entry name" value="CheY-like"/>
    <property type="match status" value="1"/>
</dbReference>
<keyword evidence="8" id="KW-1133">Transmembrane helix</keyword>
<dbReference type="NCBIfam" id="TIGR00229">
    <property type="entry name" value="sensory_box"/>
    <property type="match status" value="1"/>
</dbReference>
<feature type="domain" description="Histidine kinase" evidence="9">
    <location>
        <begin position="245"/>
        <end position="463"/>
    </location>
</feature>
<dbReference type="AlphaFoldDB" id="A0A561VIZ5"/>
<evidence type="ECO:0000313" key="13">
    <source>
        <dbReference type="EMBL" id="TWG11569.1"/>
    </source>
</evidence>
<dbReference type="CDD" id="cd00082">
    <property type="entry name" value="HisKA"/>
    <property type="match status" value="1"/>
</dbReference>
<evidence type="ECO:0000256" key="5">
    <source>
        <dbReference type="ARBA" id="ARBA00022777"/>
    </source>
</evidence>
<dbReference type="PROSITE" id="PS50113">
    <property type="entry name" value="PAC"/>
    <property type="match status" value="1"/>
</dbReference>
<dbReference type="PROSITE" id="PS50112">
    <property type="entry name" value="PAS"/>
    <property type="match status" value="1"/>
</dbReference>
<proteinExistence type="predicted"/>
<reference evidence="13 14" key="1">
    <citation type="submission" date="2019-06" db="EMBL/GenBank/DDBJ databases">
        <title>Sequencing the genomes of 1000 actinobacteria strains.</title>
        <authorList>
            <person name="Klenk H.-P."/>
        </authorList>
    </citation>
    <scope>NUCLEOTIDE SEQUENCE [LARGE SCALE GENOMIC DNA]</scope>
    <source>
        <strain evidence="13 14">DSM 43866</strain>
    </source>
</reference>
<dbReference type="GO" id="GO:0000155">
    <property type="term" value="F:phosphorelay sensor kinase activity"/>
    <property type="evidence" value="ECO:0007669"/>
    <property type="project" value="InterPro"/>
</dbReference>
<dbReference type="OrthoDB" id="9764154at2"/>
<dbReference type="Gene3D" id="1.10.287.130">
    <property type="match status" value="1"/>
</dbReference>
<dbReference type="InterPro" id="IPR001789">
    <property type="entry name" value="Sig_transdc_resp-reg_receiver"/>
</dbReference>
<comment type="catalytic activity">
    <reaction evidence="1">
        <text>ATP + protein L-histidine = ADP + protein N-phospho-L-histidine.</text>
        <dbReference type="EC" id="2.7.13.3"/>
    </reaction>
</comment>
<comment type="subcellular location">
    <subcellularLocation>
        <location evidence="2">Cell membrane</location>
    </subcellularLocation>
</comment>
<dbReference type="Pfam" id="PF08448">
    <property type="entry name" value="PAS_4"/>
    <property type="match status" value="1"/>
</dbReference>
<dbReference type="Gene3D" id="3.40.50.2300">
    <property type="match status" value="1"/>
</dbReference>
<evidence type="ECO:0000256" key="4">
    <source>
        <dbReference type="ARBA" id="ARBA00022553"/>
    </source>
</evidence>
<dbReference type="PANTHER" id="PTHR43065">
    <property type="entry name" value="SENSOR HISTIDINE KINASE"/>
    <property type="match status" value="1"/>
</dbReference>
<evidence type="ECO:0000313" key="14">
    <source>
        <dbReference type="Proteomes" id="UP000320239"/>
    </source>
</evidence>
<feature type="domain" description="PAC" evidence="12">
    <location>
        <begin position="180"/>
        <end position="232"/>
    </location>
</feature>
<dbReference type="InterPro" id="IPR035965">
    <property type="entry name" value="PAS-like_dom_sf"/>
</dbReference>
<evidence type="ECO:0000259" key="11">
    <source>
        <dbReference type="PROSITE" id="PS50112"/>
    </source>
</evidence>
<evidence type="ECO:0000256" key="8">
    <source>
        <dbReference type="SAM" id="Phobius"/>
    </source>
</evidence>
<dbReference type="Pfam" id="PF00512">
    <property type="entry name" value="HisKA"/>
    <property type="match status" value="1"/>
</dbReference>
<dbReference type="Proteomes" id="UP000320239">
    <property type="component" value="Unassembled WGS sequence"/>
</dbReference>
<feature type="domain" description="PAS" evidence="11">
    <location>
        <begin position="107"/>
        <end position="177"/>
    </location>
</feature>
<name>A0A561VIZ5_ACTTI</name>
<dbReference type="GO" id="GO:0005886">
    <property type="term" value="C:plasma membrane"/>
    <property type="evidence" value="ECO:0007669"/>
    <property type="project" value="UniProtKB-SubCell"/>
</dbReference>
<evidence type="ECO:0000259" key="10">
    <source>
        <dbReference type="PROSITE" id="PS50110"/>
    </source>
</evidence>
<dbReference type="InterPro" id="IPR003594">
    <property type="entry name" value="HATPase_dom"/>
</dbReference>
<dbReference type="InterPro" id="IPR004358">
    <property type="entry name" value="Sig_transdc_His_kin-like_C"/>
</dbReference>
<dbReference type="Pfam" id="PF00072">
    <property type="entry name" value="Response_reg"/>
    <property type="match status" value="1"/>
</dbReference>
<dbReference type="PROSITE" id="PS50110">
    <property type="entry name" value="RESPONSE_REGULATORY"/>
    <property type="match status" value="1"/>
</dbReference>
<evidence type="ECO:0000256" key="2">
    <source>
        <dbReference type="ARBA" id="ARBA00004236"/>
    </source>
</evidence>
<dbReference type="SMART" id="SM00388">
    <property type="entry name" value="HisKA"/>
    <property type="match status" value="1"/>
</dbReference>
<feature type="transmembrane region" description="Helical" evidence="8">
    <location>
        <begin position="48"/>
        <end position="67"/>
    </location>
</feature>
<accession>A0A561VIZ5</accession>
<feature type="modified residue" description="4-aspartylphosphate" evidence="7">
    <location>
        <position position="529"/>
    </location>
</feature>
<evidence type="ECO:0000256" key="7">
    <source>
        <dbReference type="PROSITE-ProRule" id="PRU00169"/>
    </source>
</evidence>
<dbReference type="InterPro" id="IPR011006">
    <property type="entry name" value="CheY-like_superfamily"/>
</dbReference>
<dbReference type="SUPFAM" id="SSF55874">
    <property type="entry name" value="ATPase domain of HSP90 chaperone/DNA topoisomerase II/histidine kinase"/>
    <property type="match status" value="1"/>
</dbReference>
<keyword evidence="5" id="KW-0808">Transferase</keyword>
<keyword evidence="8" id="KW-0812">Transmembrane</keyword>
<dbReference type="Gene3D" id="3.30.565.10">
    <property type="entry name" value="Histidine kinase-like ATPase, C-terminal domain"/>
    <property type="match status" value="1"/>
</dbReference>
<dbReference type="InterPro" id="IPR013656">
    <property type="entry name" value="PAS_4"/>
</dbReference>
<evidence type="ECO:0000256" key="6">
    <source>
        <dbReference type="ARBA" id="ARBA00023012"/>
    </source>
</evidence>
<protein>
    <recommendedName>
        <fullName evidence="3">histidine kinase</fullName>
        <ecNumber evidence="3">2.7.13.3</ecNumber>
    </recommendedName>
</protein>
<dbReference type="InterPro" id="IPR000700">
    <property type="entry name" value="PAS-assoc_C"/>
</dbReference>
<dbReference type="InterPro" id="IPR036097">
    <property type="entry name" value="HisK_dim/P_sf"/>
</dbReference>
<dbReference type="Pfam" id="PF02518">
    <property type="entry name" value="HATPase_c"/>
    <property type="match status" value="1"/>
</dbReference>
<dbReference type="EMBL" id="VIWY01000006">
    <property type="protein sequence ID" value="TWG11569.1"/>
    <property type="molecule type" value="Genomic_DNA"/>
</dbReference>
<dbReference type="SUPFAM" id="SSF55785">
    <property type="entry name" value="PYP-like sensor domain (PAS domain)"/>
    <property type="match status" value="1"/>
</dbReference>
<dbReference type="SUPFAM" id="SSF47384">
    <property type="entry name" value="Homodimeric domain of signal transducing histidine kinase"/>
    <property type="match status" value="1"/>
</dbReference>
<dbReference type="SMART" id="SM00387">
    <property type="entry name" value="HATPase_c"/>
    <property type="match status" value="1"/>
</dbReference>
<dbReference type="InterPro" id="IPR005467">
    <property type="entry name" value="His_kinase_dom"/>
</dbReference>
<dbReference type="CDD" id="cd00130">
    <property type="entry name" value="PAS"/>
    <property type="match status" value="1"/>
</dbReference>
<comment type="caution">
    <text evidence="13">The sequence shown here is derived from an EMBL/GenBank/DDBJ whole genome shotgun (WGS) entry which is preliminary data.</text>
</comment>
<keyword evidence="6" id="KW-0902">Two-component regulatory system</keyword>
<dbReference type="PRINTS" id="PR00344">
    <property type="entry name" value="BCTRLSENSOR"/>
</dbReference>
<evidence type="ECO:0000256" key="1">
    <source>
        <dbReference type="ARBA" id="ARBA00000085"/>
    </source>
</evidence>